<protein>
    <submittedName>
        <fullName evidence="3">Ribonuclease H domain</fullName>
    </submittedName>
</protein>
<dbReference type="Pfam" id="PF13456">
    <property type="entry name" value="RVT_3"/>
    <property type="match status" value="1"/>
</dbReference>
<keyword evidence="1" id="KW-0812">Transmembrane</keyword>
<accession>A0A200QM54</accession>
<dbReference type="InterPro" id="IPR053151">
    <property type="entry name" value="RNase_H-like"/>
</dbReference>
<dbReference type="PANTHER" id="PTHR47723">
    <property type="entry name" value="OS05G0353850 PROTEIN"/>
    <property type="match status" value="1"/>
</dbReference>
<dbReference type="OrthoDB" id="1210644at2759"/>
<dbReference type="EMBL" id="MVGT01001648">
    <property type="protein sequence ID" value="OVA11566.1"/>
    <property type="molecule type" value="Genomic_DNA"/>
</dbReference>
<proteinExistence type="predicted"/>
<reference evidence="3 4" key="1">
    <citation type="journal article" date="2017" name="Mol. Plant">
        <title>The Genome of Medicinal Plant Macleaya cordata Provides New Insights into Benzylisoquinoline Alkaloids Metabolism.</title>
        <authorList>
            <person name="Liu X."/>
            <person name="Liu Y."/>
            <person name="Huang P."/>
            <person name="Ma Y."/>
            <person name="Qing Z."/>
            <person name="Tang Q."/>
            <person name="Cao H."/>
            <person name="Cheng P."/>
            <person name="Zheng Y."/>
            <person name="Yuan Z."/>
            <person name="Zhou Y."/>
            <person name="Liu J."/>
            <person name="Tang Z."/>
            <person name="Zhuo Y."/>
            <person name="Zhang Y."/>
            <person name="Yu L."/>
            <person name="Huang J."/>
            <person name="Yang P."/>
            <person name="Peng Q."/>
            <person name="Zhang J."/>
            <person name="Jiang W."/>
            <person name="Zhang Z."/>
            <person name="Lin K."/>
            <person name="Ro D.K."/>
            <person name="Chen X."/>
            <person name="Xiong X."/>
            <person name="Shang Y."/>
            <person name="Huang S."/>
            <person name="Zeng J."/>
        </authorList>
    </citation>
    <scope>NUCLEOTIDE SEQUENCE [LARGE SCALE GENOMIC DNA]</scope>
    <source>
        <strain evidence="4">cv. BLH2017</strain>
        <tissue evidence="3">Root</tissue>
    </source>
</reference>
<organism evidence="3 4">
    <name type="scientific">Macleaya cordata</name>
    <name type="common">Five-seeded plume-poppy</name>
    <name type="synonym">Bocconia cordata</name>
    <dbReference type="NCBI Taxonomy" id="56857"/>
    <lineage>
        <taxon>Eukaryota</taxon>
        <taxon>Viridiplantae</taxon>
        <taxon>Streptophyta</taxon>
        <taxon>Embryophyta</taxon>
        <taxon>Tracheophyta</taxon>
        <taxon>Spermatophyta</taxon>
        <taxon>Magnoliopsida</taxon>
        <taxon>Ranunculales</taxon>
        <taxon>Papaveraceae</taxon>
        <taxon>Papaveroideae</taxon>
        <taxon>Macleaya</taxon>
    </lineage>
</organism>
<keyword evidence="1" id="KW-1133">Transmembrane helix</keyword>
<dbReference type="PANTHER" id="PTHR47723:SF23">
    <property type="entry name" value="REVERSE TRANSCRIPTASE-LIKE PROTEIN"/>
    <property type="match status" value="1"/>
</dbReference>
<evidence type="ECO:0000313" key="3">
    <source>
        <dbReference type="EMBL" id="OVA11566.1"/>
    </source>
</evidence>
<dbReference type="Proteomes" id="UP000195402">
    <property type="component" value="Unassembled WGS sequence"/>
</dbReference>
<feature type="domain" description="RNase H type-1" evidence="2">
    <location>
        <begin position="225"/>
        <end position="379"/>
    </location>
</feature>
<keyword evidence="1" id="KW-0472">Membrane</keyword>
<dbReference type="InterPro" id="IPR012337">
    <property type="entry name" value="RNaseH-like_sf"/>
</dbReference>
<feature type="transmembrane region" description="Helical" evidence="1">
    <location>
        <begin position="258"/>
        <end position="280"/>
    </location>
</feature>
<evidence type="ECO:0000259" key="2">
    <source>
        <dbReference type="PROSITE" id="PS50879"/>
    </source>
</evidence>
<dbReference type="InterPro" id="IPR002156">
    <property type="entry name" value="RNaseH_domain"/>
</dbReference>
<evidence type="ECO:0000313" key="4">
    <source>
        <dbReference type="Proteomes" id="UP000195402"/>
    </source>
</evidence>
<dbReference type="InterPro" id="IPR044730">
    <property type="entry name" value="RNase_H-like_dom_plant"/>
</dbReference>
<gene>
    <name evidence="3" type="ORF">BVC80_1169g25</name>
</gene>
<dbReference type="InterPro" id="IPR036397">
    <property type="entry name" value="RNaseH_sf"/>
</dbReference>
<dbReference type="CDD" id="cd06222">
    <property type="entry name" value="RNase_H_like"/>
    <property type="match status" value="1"/>
</dbReference>
<name>A0A200QM54_MACCD</name>
<dbReference type="GO" id="GO:0004523">
    <property type="term" value="F:RNA-DNA hybrid ribonuclease activity"/>
    <property type="evidence" value="ECO:0007669"/>
    <property type="project" value="InterPro"/>
</dbReference>
<sequence>MVDHIDRIDGVITWKPSSQGEYSVANGVELLRDKFPKMGWIKWVWRSCIHPSRSANVWKIISGYYATDLKLQQCGINIVSRCRFCLTCAEDELHLFWQCLVSRSLWTWILNIFGFHTSNQSISFQSLISLATNRSPAVKDTWATSIAYIITEIWHIRNACTFDNRSINLENIKRKIMMNFHETSILLKSCMHNKIEDLIIFSSLKMSSRPVHHRRIFECYWIPPRENQIKICCDGCSKGNPGFSGAGIVIRNHMGNTLAAMSIGLGICTNFVAEILAIILGMEWAFDQRWSNVWITSNSMAAIRCFTANKIPLFIRSRWNNIKNSLSSSFSFVNRECNFVADTMSKRGTSLQLGCRDFFDHKPSFLSVENPDTVYYRFS</sequence>
<dbReference type="AlphaFoldDB" id="A0A200QM54"/>
<keyword evidence="4" id="KW-1185">Reference proteome</keyword>
<dbReference type="PROSITE" id="PS50879">
    <property type="entry name" value="RNASE_H_1"/>
    <property type="match status" value="1"/>
</dbReference>
<evidence type="ECO:0000256" key="1">
    <source>
        <dbReference type="SAM" id="Phobius"/>
    </source>
</evidence>
<dbReference type="OMA" id="WATSIAY"/>
<dbReference type="InParanoid" id="A0A200QM54"/>
<dbReference type="Gene3D" id="3.30.420.10">
    <property type="entry name" value="Ribonuclease H-like superfamily/Ribonuclease H"/>
    <property type="match status" value="1"/>
</dbReference>
<dbReference type="Pfam" id="PF13966">
    <property type="entry name" value="zf-RVT"/>
    <property type="match status" value="1"/>
</dbReference>
<dbReference type="InterPro" id="IPR026960">
    <property type="entry name" value="RVT-Znf"/>
</dbReference>
<comment type="caution">
    <text evidence="3">The sequence shown here is derived from an EMBL/GenBank/DDBJ whole genome shotgun (WGS) entry which is preliminary data.</text>
</comment>
<dbReference type="SUPFAM" id="SSF53098">
    <property type="entry name" value="Ribonuclease H-like"/>
    <property type="match status" value="1"/>
</dbReference>
<dbReference type="GO" id="GO:0003676">
    <property type="term" value="F:nucleic acid binding"/>
    <property type="evidence" value="ECO:0007669"/>
    <property type="project" value="InterPro"/>
</dbReference>